<dbReference type="GO" id="GO:0008278">
    <property type="term" value="C:cohesin complex"/>
    <property type="evidence" value="ECO:0007669"/>
    <property type="project" value="InterPro"/>
</dbReference>
<dbReference type="KEGG" id="mcha:111006387"/>
<evidence type="ECO:0000313" key="6">
    <source>
        <dbReference type="Proteomes" id="UP000504603"/>
    </source>
</evidence>
<proteinExistence type="inferred from homology"/>
<organism evidence="6 8">
    <name type="scientific">Momordica charantia</name>
    <name type="common">Bitter gourd</name>
    <name type="synonym">Balsam pear</name>
    <dbReference type="NCBI Taxonomy" id="3673"/>
    <lineage>
        <taxon>Eukaryota</taxon>
        <taxon>Viridiplantae</taxon>
        <taxon>Streptophyta</taxon>
        <taxon>Embryophyta</taxon>
        <taxon>Tracheophyta</taxon>
        <taxon>Spermatophyta</taxon>
        <taxon>Magnoliopsida</taxon>
        <taxon>eudicotyledons</taxon>
        <taxon>Gunneridae</taxon>
        <taxon>Pentapetalae</taxon>
        <taxon>rosids</taxon>
        <taxon>fabids</taxon>
        <taxon>Cucurbitales</taxon>
        <taxon>Cucurbitaceae</taxon>
        <taxon>Momordiceae</taxon>
        <taxon>Momordica</taxon>
    </lineage>
</organism>
<dbReference type="OrthoDB" id="10071381at2759"/>
<dbReference type="Pfam" id="PF04825">
    <property type="entry name" value="Rad21_Rec8_N"/>
    <property type="match status" value="1"/>
</dbReference>
<evidence type="ECO:0000256" key="3">
    <source>
        <dbReference type="ARBA" id="ARBA00023242"/>
    </source>
</evidence>
<dbReference type="PANTHER" id="PTHR12585">
    <property type="entry name" value="SCC1 / RAD21 FAMILY MEMBER"/>
    <property type="match status" value="1"/>
</dbReference>
<evidence type="ECO:0000256" key="1">
    <source>
        <dbReference type="ARBA" id="ARBA00004123"/>
    </source>
</evidence>
<sequence>MFHSHCLLSRKGPLGAIWVAAYCFKKLKKSHVMETDIPSSVDKILRDELNAVTYRVMAYLVLGLARIYSKKVEYLYIDCNGVLTEINEFVVNTKEDTRKETLRTPYYAITIPKRFELDAFDLGILEDVTGSNVASHEEITLKDNVWKNDVMLSFDENHRKEIIALHSICFSDDTDVFSLHLKDIEMQASTSHYHIMPENSQVSTFSRVKYEVGVSTGIDSAHLKAIKLFDEDHQSDEGDLLKEKMQQYEDVVPESSTEMFLADGFSYEENVIVKAISIIEEEHSEHVKSSDEDHLSEGIYREQDRSENELEFMNEDHIICNSERSMENLRDNTITLVDSMDIDMSCGVQNEPKNLIEMDSEGHDLEILEMKSPEMEDHDDVRNNLQLSISVDGISDPKFPDFAGIKTPEFTTISTPANKERPRATRKRKCIVDDNIVLSNETLKQSIYDASDLVSKRRKCPHSALTAWKASQISNLSFGFSVPLMSCVSSDLRSLLSETRVNISQSAEMLKSPENLDAPSSPVLHMLVKIDSPVTILKNGEHSNAPEISGSITTNRSEQTMTCVDRVSESSVLEQLSTSEPQTSGRLEQISVAPGTPQTSGRLEQISIAPGTPQTSGRLEQISIAPGTPVRCPTSARSFGSPESPKVPNSNAIRFCEADEIESDGWSGRTRMVAEYLLQNFTSRRVESVEKVVNLSHLLREKTRKESSSVFYEILVLKTKDCVDVKQDHAYGDILVWKLPNWGTAFGTGLSIAHDDSV</sequence>
<dbReference type="CDD" id="cd21793">
    <property type="entry name" value="Rad21_Rec8_M_AtSYN1-like"/>
    <property type="match status" value="1"/>
</dbReference>
<dbReference type="InterPro" id="IPR006910">
    <property type="entry name" value="Rad21_Rec8_N"/>
</dbReference>
<dbReference type="GO" id="GO:0007062">
    <property type="term" value="P:sister chromatid cohesion"/>
    <property type="evidence" value="ECO:0007669"/>
    <property type="project" value="InterPro"/>
</dbReference>
<dbReference type="InterPro" id="IPR006909">
    <property type="entry name" value="Rad21/Rec8_C_eu"/>
</dbReference>
<keyword evidence="3" id="KW-0539">Nucleus</keyword>
<dbReference type="AlphaFoldDB" id="A0A6J1BYC1"/>
<accession>A0A6J1BYC1</accession>
<name>A0A6J1BYC1_MOMCH</name>
<dbReference type="GO" id="GO:0003682">
    <property type="term" value="F:chromatin binding"/>
    <property type="evidence" value="ECO:0007669"/>
    <property type="project" value="TreeGrafter"/>
</dbReference>
<comment type="subcellular location">
    <subcellularLocation>
        <location evidence="1">Nucleus</location>
    </subcellularLocation>
</comment>
<dbReference type="GeneID" id="111006387"/>
<evidence type="ECO:0000259" key="4">
    <source>
        <dbReference type="Pfam" id="PF04824"/>
    </source>
</evidence>
<evidence type="ECO:0000259" key="5">
    <source>
        <dbReference type="Pfam" id="PF04825"/>
    </source>
</evidence>
<dbReference type="InterPro" id="IPR039781">
    <property type="entry name" value="Rad21/Rec8-like"/>
</dbReference>
<dbReference type="Proteomes" id="UP000504603">
    <property type="component" value="Unplaced"/>
</dbReference>
<protein>
    <submittedName>
        <fullName evidence="7">Sister chromatid cohesion 1 protein 2 isoform X1</fullName>
    </submittedName>
    <submittedName>
        <fullName evidence="8">Sister chromatid cohesion 1 protein 2 isoform X2</fullName>
    </submittedName>
</protein>
<dbReference type="InterPro" id="IPR023093">
    <property type="entry name" value="ScpA-like_C"/>
</dbReference>
<keyword evidence="6" id="KW-1185">Reference proteome</keyword>
<dbReference type="Gene3D" id="1.10.10.580">
    <property type="entry name" value="Structural maintenance of chromosome 1. Chain E"/>
    <property type="match status" value="1"/>
</dbReference>
<evidence type="ECO:0000313" key="8">
    <source>
        <dbReference type="RefSeq" id="XP_022134002.1"/>
    </source>
</evidence>
<dbReference type="InterPro" id="IPR036390">
    <property type="entry name" value="WH_DNA-bd_sf"/>
</dbReference>
<dbReference type="RefSeq" id="XP_022134001.1">
    <property type="nucleotide sequence ID" value="XM_022278309.1"/>
</dbReference>
<evidence type="ECO:0000256" key="2">
    <source>
        <dbReference type="ARBA" id="ARBA00009870"/>
    </source>
</evidence>
<reference evidence="7 8" key="1">
    <citation type="submission" date="2025-04" db="UniProtKB">
        <authorList>
            <consortium name="RefSeq"/>
        </authorList>
    </citation>
    <scope>IDENTIFICATION</scope>
    <source>
        <strain evidence="7 8">OHB3-1</strain>
    </source>
</reference>
<dbReference type="GO" id="GO:1990414">
    <property type="term" value="P:replication-born double-strand break repair via sister chromatid exchange"/>
    <property type="evidence" value="ECO:0007669"/>
    <property type="project" value="TreeGrafter"/>
</dbReference>
<dbReference type="RefSeq" id="XP_022134002.1">
    <property type="nucleotide sequence ID" value="XM_022278310.1"/>
</dbReference>
<dbReference type="GO" id="GO:0005634">
    <property type="term" value="C:nucleus"/>
    <property type="evidence" value="ECO:0007669"/>
    <property type="project" value="UniProtKB-SubCell"/>
</dbReference>
<evidence type="ECO:0000313" key="7">
    <source>
        <dbReference type="RefSeq" id="XP_022134001.1"/>
    </source>
</evidence>
<dbReference type="SUPFAM" id="SSF46785">
    <property type="entry name" value="Winged helix' DNA-binding domain"/>
    <property type="match status" value="1"/>
</dbReference>
<dbReference type="Pfam" id="PF04824">
    <property type="entry name" value="Rad21_Rec8"/>
    <property type="match status" value="1"/>
</dbReference>
<comment type="similarity">
    <text evidence="2">Belongs to the rad21 family.</text>
</comment>
<feature type="domain" description="Rad21/Rec8-like protein C-terminal eukaryotic" evidence="4">
    <location>
        <begin position="692"/>
        <end position="736"/>
    </location>
</feature>
<dbReference type="PANTHER" id="PTHR12585:SF73">
    <property type="entry name" value="SISTER CHROMATID COHESION 1 PROTEIN 2"/>
    <property type="match status" value="1"/>
</dbReference>
<feature type="domain" description="Rad21/Rec8-like protein N-terminal" evidence="5">
    <location>
        <begin position="1"/>
        <end position="97"/>
    </location>
</feature>
<gene>
    <name evidence="7 8" type="primary">LOC111006387</name>
</gene>